<dbReference type="InterPro" id="IPR000073">
    <property type="entry name" value="AB_hydrolase_1"/>
</dbReference>
<gene>
    <name evidence="3" type="ordered locus">Sph21_0280</name>
</gene>
<dbReference type="HOGENOM" id="CLU_020336_50_4_10"/>
<dbReference type="eggNOG" id="COG0596">
    <property type="taxonomic scope" value="Bacteria"/>
</dbReference>
<dbReference type="PRINTS" id="PR00111">
    <property type="entry name" value="ABHYDROLASE"/>
</dbReference>
<organism evidence="3">
    <name type="scientific">Sphingobacterium sp. (strain 21)</name>
    <dbReference type="NCBI Taxonomy" id="743722"/>
    <lineage>
        <taxon>Bacteria</taxon>
        <taxon>Pseudomonadati</taxon>
        <taxon>Bacteroidota</taxon>
        <taxon>Sphingobacteriia</taxon>
        <taxon>Sphingobacteriales</taxon>
        <taxon>Sphingobacteriaceae</taxon>
        <taxon>Sphingobacterium</taxon>
    </lineage>
</organism>
<dbReference type="Gene3D" id="3.40.50.1820">
    <property type="entry name" value="alpha/beta hydrolase"/>
    <property type="match status" value="1"/>
</dbReference>
<dbReference type="AlphaFoldDB" id="F4C151"/>
<protein>
    <submittedName>
        <fullName evidence="3">Alpha/beta hydrolase fold protein</fullName>
    </submittedName>
</protein>
<dbReference type="PANTHER" id="PTHR43798">
    <property type="entry name" value="MONOACYLGLYCEROL LIPASE"/>
    <property type="match status" value="1"/>
</dbReference>
<dbReference type="EMBL" id="CP002584">
    <property type="protein sequence ID" value="ADZ76862.1"/>
    <property type="molecule type" value="Genomic_DNA"/>
</dbReference>
<name>F4C151_SPHS2</name>
<dbReference type="InterPro" id="IPR029058">
    <property type="entry name" value="AB_hydrolase_fold"/>
</dbReference>
<dbReference type="PATRIC" id="fig|743722.3.peg.300"/>
<dbReference type="Pfam" id="PF00561">
    <property type="entry name" value="Abhydrolase_1"/>
    <property type="match status" value="1"/>
</dbReference>
<feature type="domain" description="AB hydrolase-1" evidence="2">
    <location>
        <begin position="41"/>
        <end position="141"/>
    </location>
</feature>
<dbReference type="SUPFAM" id="SSF53474">
    <property type="entry name" value="alpha/beta-Hydrolases"/>
    <property type="match status" value="1"/>
</dbReference>
<accession>F4C151</accession>
<dbReference type="PANTHER" id="PTHR43798:SF31">
    <property type="entry name" value="AB HYDROLASE SUPERFAMILY PROTEIN YCLE"/>
    <property type="match status" value="1"/>
</dbReference>
<dbReference type="GO" id="GO:0016787">
    <property type="term" value="F:hydrolase activity"/>
    <property type="evidence" value="ECO:0007669"/>
    <property type="project" value="UniProtKB-KW"/>
</dbReference>
<keyword evidence="1 3" id="KW-0378">Hydrolase</keyword>
<evidence type="ECO:0000313" key="3">
    <source>
        <dbReference type="EMBL" id="ADZ76862.1"/>
    </source>
</evidence>
<dbReference type="GO" id="GO:0016020">
    <property type="term" value="C:membrane"/>
    <property type="evidence" value="ECO:0007669"/>
    <property type="project" value="TreeGrafter"/>
</dbReference>
<proteinExistence type="predicted"/>
<dbReference type="KEGG" id="shg:Sph21_0280"/>
<evidence type="ECO:0000259" key="2">
    <source>
        <dbReference type="Pfam" id="PF00561"/>
    </source>
</evidence>
<dbReference type="STRING" id="743722.Sph21_0280"/>
<evidence type="ECO:0000256" key="1">
    <source>
        <dbReference type="ARBA" id="ARBA00022801"/>
    </source>
</evidence>
<reference evidence="3" key="1">
    <citation type="submission" date="2011-03" db="EMBL/GenBank/DDBJ databases">
        <title>Complete sequence of Sphingobacterium sp. 21.</title>
        <authorList>
            <consortium name="US DOE Joint Genome Institute"/>
            <person name="Lucas S."/>
            <person name="Copeland A."/>
            <person name="Lapidus A."/>
            <person name="Cheng J.-F."/>
            <person name="Goodwin L."/>
            <person name="Pitluck S."/>
            <person name="Davenport K."/>
            <person name="Detter J.C."/>
            <person name="Han C."/>
            <person name="Tapia R."/>
            <person name="Land M."/>
            <person name="Hauser L."/>
            <person name="Kyrpides N."/>
            <person name="Ivanova N."/>
            <person name="Ovchinnikova G."/>
            <person name="Pagani I."/>
            <person name="Siebers A.K."/>
            <person name="Allgaier M."/>
            <person name="Thelen M.P."/>
            <person name="Hugenholtz P."/>
            <person name="Woyke T."/>
        </authorList>
    </citation>
    <scope>NUCLEOTIDE SEQUENCE</scope>
    <source>
        <strain evidence="3">21</strain>
    </source>
</reference>
<sequence length="288" mass="31798">MEKRLMRSTNEIRKFCFQSSDGHILYATSVGAIEKDTDSIVVLMHGGGPDHQSLIPLAKALSSKHSVVLPDLRGYGKTVCYDRNSYTWNRYAEDVRDLIDYLQVPSIILGGAGIGATIALKSAITFPERLRALILISIEEIEDDKAKAKEIELLEAFAARVLSYGIEAAWEPILKNLSPVIGDMVKDAIPRSEPASISAAAAIVYDRAFYDYKELKDIAIPTFIIPGNDNRHPAVLAKNLVKLLVNAQLSTTSLSNDIRTIDDFSKSLAPCIKQFINDLPSEKILHKD</sequence>
<dbReference type="InterPro" id="IPR050266">
    <property type="entry name" value="AB_hydrolase_sf"/>
</dbReference>